<sequence>MRAGHEHTGWTAGQMHSLTSPIRTPPHGSTSYPHEGTAPTPPRRHKLTSLSPMRHGDTPAQHAPSPLFPPSDCSGSTRSVFAERDVPAAVPVPGRLDMPARAL</sequence>
<dbReference type="AlphaFoldDB" id="A0A834UQ97"/>
<evidence type="ECO:0000313" key="2">
    <source>
        <dbReference type="EMBL" id="KAF7468556.1"/>
    </source>
</evidence>
<feature type="region of interest" description="Disordered" evidence="1">
    <location>
        <begin position="1"/>
        <end position="78"/>
    </location>
</feature>
<proteinExistence type="predicted"/>
<feature type="compositionally biased region" description="Polar residues" evidence="1">
    <location>
        <begin position="14"/>
        <end position="32"/>
    </location>
</feature>
<reference evidence="2" key="1">
    <citation type="submission" date="2020-08" db="EMBL/GenBank/DDBJ databases">
        <authorList>
            <person name="Shumante A."/>
            <person name="Zimin A.V."/>
            <person name="Puiu D."/>
            <person name="Salzberg S.L."/>
        </authorList>
    </citation>
    <scope>NUCLEOTIDE SEQUENCE</scope>
    <source>
        <strain evidence="2">WC2-LM</strain>
        <tissue evidence="2">Liver</tissue>
    </source>
</reference>
<comment type="caution">
    <text evidence="2">The sequence shown here is derived from an EMBL/GenBank/DDBJ whole genome shotgun (WGS) entry which is preliminary data.</text>
</comment>
<name>A0A834UQ97_MARMO</name>
<accession>A0A834UQ97</accession>
<protein>
    <submittedName>
        <fullName evidence="2">Uncharacterized protein</fullName>
    </submittedName>
</protein>
<gene>
    <name evidence="2" type="ORF">GHT09_013624</name>
</gene>
<organism evidence="2 3">
    <name type="scientific">Marmota monax</name>
    <name type="common">Woodchuck</name>
    <dbReference type="NCBI Taxonomy" id="9995"/>
    <lineage>
        <taxon>Eukaryota</taxon>
        <taxon>Metazoa</taxon>
        <taxon>Chordata</taxon>
        <taxon>Craniata</taxon>
        <taxon>Vertebrata</taxon>
        <taxon>Euteleostomi</taxon>
        <taxon>Mammalia</taxon>
        <taxon>Eutheria</taxon>
        <taxon>Euarchontoglires</taxon>
        <taxon>Glires</taxon>
        <taxon>Rodentia</taxon>
        <taxon>Sciuromorpha</taxon>
        <taxon>Sciuridae</taxon>
        <taxon>Xerinae</taxon>
        <taxon>Marmotini</taxon>
        <taxon>Marmota</taxon>
    </lineage>
</organism>
<evidence type="ECO:0000256" key="1">
    <source>
        <dbReference type="SAM" id="MobiDB-lite"/>
    </source>
</evidence>
<dbReference type="Proteomes" id="UP000662637">
    <property type="component" value="Unassembled WGS sequence"/>
</dbReference>
<dbReference type="EMBL" id="WJEC01007739">
    <property type="protein sequence ID" value="KAF7468556.1"/>
    <property type="molecule type" value="Genomic_DNA"/>
</dbReference>
<evidence type="ECO:0000313" key="3">
    <source>
        <dbReference type="Proteomes" id="UP000662637"/>
    </source>
</evidence>